<evidence type="ECO:0000256" key="2">
    <source>
        <dbReference type="ARBA" id="ARBA00022630"/>
    </source>
</evidence>
<evidence type="ECO:0000313" key="5">
    <source>
        <dbReference type="EMBL" id="KAJ3577791.1"/>
    </source>
</evidence>
<comment type="similarity">
    <text evidence="1">Belongs to the NADH:flavin oxidoreductase/NADH oxidase family.</text>
</comment>
<dbReference type="InterPro" id="IPR051799">
    <property type="entry name" value="NADH_flavin_oxidoreductase"/>
</dbReference>
<keyword evidence="3" id="KW-0288">FMN</keyword>
<organism evidence="5 6">
    <name type="scientific">Xylaria arbuscula</name>
    <dbReference type="NCBI Taxonomy" id="114810"/>
    <lineage>
        <taxon>Eukaryota</taxon>
        <taxon>Fungi</taxon>
        <taxon>Dikarya</taxon>
        <taxon>Ascomycota</taxon>
        <taxon>Pezizomycotina</taxon>
        <taxon>Sordariomycetes</taxon>
        <taxon>Xylariomycetidae</taxon>
        <taxon>Xylariales</taxon>
        <taxon>Xylariaceae</taxon>
        <taxon>Xylaria</taxon>
    </lineage>
</organism>
<dbReference type="PANTHER" id="PTHR43656">
    <property type="entry name" value="BINDING OXIDOREDUCTASE, PUTATIVE (AFU_ORTHOLOGUE AFUA_2G08260)-RELATED"/>
    <property type="match status" value="1"/>
</dbReference>
<dbReference type="PANTHER" id="PTHR43656:SF5">
    <property type="entry name" value="NADH:FLAVIN OXIDOREDUCTASE_NADH OXIDASE N-TERMINAL DOMAIN-CONTAINING PROTEIN"/>
    <property type="match status" value="1"/>
</dbReference>
<dbReference type="InterPro" id="IPR013785">
    <property type="entry name" value="Aldolase_TIM"/>
</dbReference>
<comment type="caution">
    <text evidence="5">The sequence shown here is derived from an EMBL/GenBank/DDBJ whole genome shotgun (WGS) entry which is preliminary data.</text>
</comment>
<dbReference type="EMBL" id="JANPWZ010000309">
    <property type="protein sequence ID" value="KAJ3577791.1"/>
    <property type="molecule type" value="Genomic_DNA"/>
</dbReference>
<dbReference type="GO" id="GO:0016491">
    <property type="term" value="F:oxidoreductase activity"/>
    <property type="evidence" value="ECO:0007669"/>
    <property type="project" value="UniProtKB-KW"/>
</dbReference>
<name>A0A9W8NJG0_9PEZI</name>
<accession>A0A9W8NJG0</accession>
<gene>
    <name evidence="5" type="ORF">NPX13_g2780</name>
</gene>
<evidence type="ECO:0000256" key="1">
    <source>
        <dbReference type="ARBA" id="ARBA00005979"/>
    </source>
</evidence>
<dbReference type="SUPFAM" id="SSF51395">
    <property type="entry name" value="FMN-linked oxidoreductases"/>
    <property type="match status" value="1"/>
</dbReference>
<dbReference type="VEuPathDB" id="FungiDB:F4678DRAFT_459662"/>
<keyword evidence="2" id="KW-0285">Flavoprotein</keyword>
<evidence type="ECO:0000313" key="6">
    <source>
        <dbReference type="Proteomes" id="UP001148614"/>
    </source>
</evidence>
<reference evidence="5" key="1">
    <citation type="submission" date="2022-07" db="EMBL/GenBank/DDBJ databases">
        <title>Genome Sequence of Xylaria arbuscula.</title>
        <authorList>
            <person name="Buettner E."/>
        </authorList>
    </citation>
    <scope>NUCLEOTIDE SEQUENCE</scope>
    <source>
        <strain evidence="5">VT107</strain>
    </source>
</reference>
<proteinExistence type="inferred from homology"/>
<keyword evidence="6" id="KW-1185">Reference proteome</keyword>
<protein>
    <submittedName>
        <fullName evidence="5">Uncharacterized protein</fullName>
    </submittedName>
</protein>
<sequence length="156" mass="17517">MYHGWRETTKQREAFFLDFADKIVPSLTGKTKVYVTGGLRSVSGMVEALDSVDGVGLGRPLTNEWFLCKDILEGKVDAAVIPDIPADNFWLSLMAGNRQMRLVGMGAEPADLSRKEVVDELRSSYNDWVTHKSTDKELGRYKQIDKPHAPDARPNY</sequence>
<keyword evidence="4" id="KW-0560">Oxidoreductase</keyword>
<dbReference type="Gene3D" id="3.20.20.70">
    <property type="entry name" value="Aldolase class I"/>
    <property type="match status" value="1"/>
</dbReference>
<evidence type="ECO:0000256" key="3">
    <source>
        <dbReference type="ARBA" id="ARBA00022643"/>
    </source>
</evidence>
<evidence type="ECO:0000256" key="4">
    <source>
        <dbReference type="ARBA" id="ARBA00023002"/>
    </source>
</evidence>
<dbReference type="Proteomes" id="UP001148614">
    <property type="component" value="Unassembled WGS sequence"/>
</dbReference>
<dbReference type="AlphaFoldDB" id="A0A9W8NJG0"/>